<dbReference type="eggNOG" id="ENOG5033PYR">
    <property type="taxonomic scope" value="Bacteria"/>
</dbReference>
<reference evidence="1 2" key="1">
    <citation type="submission" date="2009-08" db="EMBL/GenBank/DDBJ databases">
        <authorList>
            <person name="Muzny D."/>
            <person name="Qin X."/>
            <person name="Deng J."/>
            <person name="Jiang H."/>
            <person name="Liu Y."/>
            <person name="Qu J."/>
            <person name="Song X.-Z."/>
            <person name="Zhang L."/>
            <person name="Thornton R."/>
            <person name="Coyle M."/>
            <person name="Francisco L."/>
            <person name="Jackson L."/>
            <person name="Javaid M."/>
            <person name="Korchina V."/>
            <person name="Kovar C."/>
            <person name="Mata R."/>
            <person name="Mathew T."/>
            <person name="Ngo R."/>
            <person name="Nguyen L."/>
            <person name="Nguyen N."/>
            <person name="Okwuonu G."/>
            <person name="Ongeri F."/>
            <person name="Pham C."/>
            <person name="Simmons D."/>
            <person name="Wilczek-Boney K."/>
            <person name="Hale W."/>
            <person name="Jakkamsetti A."/>
            <person name="Pham P."/>
            <person name="Ruth R."/>
            <person name="San Lucas F."/>
            <person name="Warren J."/>
            <person name="Zhang J."/>
            <person name="Zhao Z."/>
            <person name="Zhou C."/>
            <person name="Zhu D."/>
            <person name="Lee S."/>
            <person name="Bess C."/>
            <person name="Blankenburg K."/>
            <person name="Forbes L."/>
            <person name="Fu Q."/>
            <person name="Gubbala S."/>
            <person name="Hirani K."/>
            <person name="Jayaseelan J.C."/>
            <person name="Lara F."/>
            <person name="Munidasa M."/>
            <person name="Palculict T."/>
            <person name="Patil S."/>
            <person name="Pu L.-L."/>
            <person name="Saada N."/>
            <person name="Tang L."/>
            <person name="Weissenberger G."/>
            <person name="Zhu Y."/>
            <person name="Hemphill L."/>
            <person name="Shang Y."/>
            <person name="Youmans B."/>
            <person name="Ayvaz T."/>
            <person name="Ross M."/>
            <person name="Santibanez J."/>
            <person name="Aqrawi P."/>
            <person name="Gross S."/>
            <person name="Joshi V."/>
            <person name="Fowler G."/>
            <person name="Nazareth L."/>
            <person name="Reid J."/>
            <person name="Worley K."/>
            <person name="Petrosino J."/>
            <person name="Highlander S."/>
            <person name="Gibbs R."/>
            <person name="Gibbs R."/>
        </authorList>
    </citation>
    <scope>NUCLEOTIDE SEQUENCE [LARGE SCALE GENOMIC DNA]</scope>
    <source>
        <strain evidence="1 2">ATCC 51170</strain>
    </source>
</reference>
<dbReference type="Proteomes" id="UP000003821">
    <property type="component" value="Unassembled WGS sequence"/>
</dbReference>
<evidence type="ECO:0000313" key="1">
    <source>
        <dbReference type="EMBL" id="EEU12336.1"/>
    </source>
</evidence>
<name>C7HVA8_9FIRM</name>
<dbReference type="AlphaFoldDB" id="C7HVA8"/>
<protein>
    <submittedName>
        <fullName evidence="1">Uncharacterized protein</fullName>
    </submittedName>
</protein>
<accession>C7HVA8</accession>
<proteinExistence type="predicted"/>
<organism evidence="1 2">
    <name type="scientific">Anaerococcus vaginalis ATCC 51170</name>
    <dbReference type="NCBI Taxonomy" id="655811"/>
    <lineage>
        <taxon>Bacteria</taxon>
        <taxon>Bacillati</taxon>
        <taxon>Bacillota</taxon>
        <taxon>Tissierellia</taxon>
        <taxon>Tissierellales</taxon>
        <taxon>Peptoniphilaceae</taxon>
        <taxon>Anaerococcus</taxon>
    </lineage>
</organism>
<gene>
    <name evidence="1" type="ORF">HMPREF0078_1209</name>
</gene>
<comment type="caution">
    <text evidence="1">The sequence shown here is derived from an EMBL/GenBank/DDBJ whole genome shotgun (WGS) entry which is preliminary data.</text>
</comment>
<dbReference type="EMBL" id="ACXU01000018">
    <property type="protein sequence ID" value="EEU12336.1"/>
    <property type="molecule type" value="Genomic_DNA"/>
</dbReference>
<dbReference type="HOGENOM" id="CLU_477073_0_0_9"/>
<sequence length="598" mass="70425">MEISINLLLNFWRIDVMYDFFNKDDLIIIVDDEIIPNNKENFKLIDLQDNMVTLIAKKLDLTIDEYENYSLLDIENLLEEQNSSLEDLINYEIPEEFKLANLVKYNPFDISESTIIDKIMEVNAKRNFIVLDKFLEKNENMNIIKNYLTKLSEIILEYYIGIVFYSSDPNVIESLEDSKLFLEKIGLGHNEIENLSMHVNFVDKGSKDKLLCFEKAFRKSQNSNLLSLYSESYDKTIQELKERMWDINNNESLIHYDYLIEGMQIDDIFYEIYKSRFNKIYSEKCFEEYGKYINPVRKSIQIYEGNKNLEEEEIKRRVFISRSVKELNNLLKKESYLSECKKSDDIKFGDLIKIEDSHYMVITQDCDLSIRLLGGRKSNFITLIKINYSIDDFTNNLISKKIKYIFNQTFGDTKSGYNIVDIIKSDITSFKKLNISESMIDNIFINKEKDKCDIKCKNENIELDPNINLYTVDNLFIDCILINFNNSDAMNVTIENINNSKEIRLATKKNIINNFNNFIDRYSKLQYDSLKEISDNNLISDLIPIEFIFDKGKKLTGFSIGQNKIKRVAHIEYIKAYDLFKEFLGKYSRLSFNSPPLI</sequence>
<keyword evidence="2" id="KW-1185">Reference proteome</keyword>
<evidence type="ECO:0000313" key="2">
    <source>
        <dbReference type="Proteomes" id="UP000003821"/>
    </source>
</evidence>